<evidence type="ECO:0000256" key="4">
    <source>
        <dbReference type="ARBA" id="ARBA00023237"/>
    </source>
</evidence>
<dbReference type="PROSITE" id="PS51257">
    <property type="entry name" value="PROKAR_LIPOPROTEIN"/>
    <property type="match status" value="1"/>
</dbReference>
<keyword evidence="8" id="KW-1185">Reference proteome</keyword>
<keyword evidence="3 6" id="KW-0564">Palmitate</keyword>
<keyword evidence="5 6" id="KW-0449">Lipoprotein</keyword>
<evidence type="ECO:0000256" key="3">
    <source>
        <dbReference type="ARBA" id="ARBA00023139"/>
    </source>
</evidence>
<evidence type="ECO:0000313" key="8">
    <source>
        <dbReference type="Proteomes" id="UP001156664"/>
    </source>
</evidence>
<dbReference type="EMBL" id="BSOJ01000010">
    <property type="protein sequence ID" value="GLR26001.1"/>
    <property type="molecule type" value="Genomic_DNA"/>
</dbReference>
<comment type="subunit">
    <text evidence="6">Component of the lipopolysaccharide transport and assembly complex. Interacts with LptD.</text>
</comment>
<evidence type="ECO:0000256" key="5">
    <source>
        <dbReference type="ARBA" id="ARBA00023288"/>
    </source>
</evidence>
<dbReference type="PANTHER" id="PTHR38098">
    <property type="entry name" value="LPS-ASSEMBLY LIPOPROTEIN LPTE"/>
    <property type="match status" value="1"/>
</dbReference>
<keyword evidence="4 6" id="KW-0998">Cell outer membrane</keyword>
<dbReference type="Proteomes" id="UP001156664">
    <property type="component" value="Unassembled WGS sequence"/>
</dbReference>
<dbReference type="Gene3D" id="3.30.160.150">
    <property type="entry name" value="Lipoprotein like domain"/>
    <property type="match status" value="1"/>
</dbReference>
<evidence type="ECO:0000256" key="2">
    <source>
        <dbReference type="ARBA" id="ARBA00023136"/>
    </source>
</evidence>
<comment type="subcellular location">
    <subcellularLocation>
        <location evidence="6">Cell outer membrane</location>
        <topology evidence="6">Lipid-anchor</topology>
    </subcellularLocation>
</comment>
<evidence type="ECO:0000256" key="1">
    <source>
        <dbReference type="ARBA" id="ARBA00022729"/>
    </source>
</evidence>
<dbReference type="HAMAP" id="MF_01186">
    <property type="entry name" value="LPS_assembly_LptE"/>
    <property type="match status" value="1"/>
</dbReference>
<name>A0ABQ5YRD8_9BURK</name>
<organism evidence="7 8">
    <name type="scientific">Limnobacter litoralis</name>
    <dbReference type="NCBI Taxonomy" id="481366"/>
    <lineage>
        <taxon>Bacteria</taxon>
        <taxon>Pseudomonadati</taxon>
        <taxon>Pseudomonadota</taxon>
        <taxon>Betaproteobacteria</taxon>
        <taxon>Burkholderiales</taxon>
        <taxon>Burkholderiaceae</taxon>
        <taxon>Limnobacter</taxon>
    </lineage>
</organism>
<dbReference type="InterPro" id="IPR007485">
    <property type="entry name" value="LPS_assembly_LptE"/>
</dbReference>
<keyword evidence="1 6" id="KW-0732">Signal</keyword>
<comment type="caution">
    <text evidence="7">The sequence shown here is derived from an EMBL/GenBank/DDBJ whole genome shotgun (WGS) entry which is preliminary data.</text>
</comment>
<evidence type="ECO:0000313" key="7">
    <source>
        <dbReference type="EMBL" id="GLR26001.1"/>
    </source>
</evidence>
<gene>
    <name evidence="6 7" type="primary">lptE</name>
    <name evidence="7" type="ORF">GCM10007875_10890</name>
</gene>
<reference evidence="8" key="1">
    <citation type="journal article" date="2019" name="Int. J. Syst. Evol. Microbiol.">
        <title>The Global Catalogue of Microorganisms (GCM) 10K type strain sequencing project: providing services to taxonomists for standard genome sequencing and annotation.</title>
        <authorList>
            <consortium name="The Broad Institute Genomics Platform"/>
            <consortium name="The Broad Institute Genome Sequencing Center for Infectious Disease"/>
            <person name="Wu L."/>
            <person name="Ma J."/>
        </authorList>
    </citation>
    <scope>NUCLEOTIDE SEQUENCE [LARGE SCALE GENOMIC DNA]</scope>
    <source>
        <strain evidence="8">NBRC 105857</strain>
    </source>
</reference>
<keyword evidence="2 6" id="KW-0472">Membrane</keyword>
<protein>
    <recommendedName>
        <fullName evidence="6">LPS-assembly lipoprotein LptE</fullName>
    </recommendedName>
</protein>
<proteinExistence type="inferred from homology"/>
<comment type="function">
    <text evidence="6">Together with LptD, is involved in the assembly of lipopolysaccharide (LPS) at the surface of the outer membrane. Required for the proper assembly of LptD. Binds LPS and may serve as the LPS recognition site at the outer membrane.</text>
</comment>
<dbReference type="RefSeq" id="WP_284280518.1">
    <property type="nucleotide sequence ID" value="NZ_BSOJ01000010.1"/>
</dbReference>
<accession>A0ABQ5YRD8</accession>
<evidence type="ECO:0000256" key="6">
    <source>
        <dbReference type="HAMAP-Rule" id="MF_01186"/>
    </source>
</evidence>
<dbReference type="Pfam" id="PF04390">
    <property type="entry name" value="LptE"/>
    <property type="match status" value="1"/>
</dbReference>
<dbReference type="PANTHER" id="PTHR38098:SF1">
    <property type="entry name" value="LPS-ASSEMBLY LIPOPROTEIN LPTE"/>
    <property type="match status" value="1"/>
</dbReference>
<comment type="similarity">
    <text evidence="6">Belongs to the LptE lipoprotein family.</text>
</comment>
<sequence length="163" mass="18789">MRLIKPLLLITLTFWLTACGFQLRGQYKFDFDAIKLAGMEKSDVYRIMDLQLEINGLKVNEGVKAPLRLNLIREKRDRSVITFSASGRALEVRLTYDLQYSVTDANGDYLIATTDLTQRRDLTYNDNQLLSSENEESNLYQEMQQDMARQIVTRLANLKVASQ</sequence>